<dbReference type="PANTHER" id="PTHR31836">
    <property type="match status" value="1"/>
</dbReference>
<feature type="chain" id="PRO_5003037936" evidence="3">
    <location>
        <begin position="20"/>
        <end position="479"/>
    </location>
</feature>
<dbReference type="GeneID" id="8860223"/>
<keyword evidence="2" id="KW-0812">Transmembrane</keyword>
<dbReference type="InterPro" id="IPR051477">
    <property type="entry name" value="Expansin_CellWall"/>
</dbReference>
<keyword evidence="2" id="KW-0472">Membrane</keyword>
<dbReference type="SUPFAM" id="SSF50685">
    <property type="entry name" value="Barwin-like endoglucanases"/>
    <property type="match status" value="1"/>
</dbReference>
<evidence type="ECO:0000313" key="4">
    <source>
        <dbReference type="EMBL" id="EFC46791.1"/>
    </source>
</evidence>
<gene>
    <name evidence="4" type="ORF">NAEGRDRAFT_65364</name>
</gene>
<dbReference type="InterPro" id="IPR036908">
    <property type="entry name" value="RlpA-like_sf"/>
</dbReference>
<dbReference type="EMBL" id="GG738857">
    <property type="protein sequence ID" value="EFC46791.1"/>
    <property type="molecule type" value="Genomic_DNA"/>
</dbReference>
<dbReference type="Gene3D" id="2.40.40.10">
    <property type="entry name" value="RlpA-like domain"/>
    <property type="match status" value="1"/>
</dbReference>
<organism evidence="5">
    <name type="scientific">Naegleria gruberi</name>
    <name type="common">Amoeba</name>
    <dbReference type="NCBI Taxonomy" id="5762"/>
    <lineage>
        <taxon>Eukaryota</taxon>
        <taxon>Discoba</taxon>
        <taxon>Heterolobosea</taxon>
        <taxon>Tetramitia</taxon>
        <taxon>Eutetramitia</taxon>
        <taxon>Vahlkampfiidae</taxon>
        <taxon>Naegleria</taxon>
    </lineage>
</organism>
<protein>
    <submittedName>
        <fullName evidence="4">Predicted protein</fullName>
    </submittedName>
</protein>
<dbReference type="Gene3D" id="2.60.40.760">
    <property type="entry name" value="Expansin, cellulose-binding-like domain"/>
    <property type="match status" value="1"/>
</dbReference>
<dbReference type="PANTHER" id="PTHR31836:SF21">
    <property type="entry name" value="EXPANSIN-LIKE PROTEIN 7"/>
    <property type="match status" value="1"/>
</dbReference>
<evidence type="ECO:0000256" key="3">
    <source>
        <dbReference type="SAM" id="SignalP"/>
    </source>
</evidence>
<sequence>MKLFIILPFLLLIIQLVTGQSVMTQCYNGSATHYTGTTFMCGYDQVPTAQWRNTIPVYRGFAPDEPWLKMTDLLLRASCGECFQVVGPYGTNAILMVIDSCPTSSNTEWCSGKTSINGDHSSHFDLLTNGNNGAWEAIANGFSNTFNPIYRKVSCPISVNPSTNQAYPLRGYIGKGSSQNWMTIFFFDFTVGMKDTITITESGGTERSITKTSYNTFEIQASSGAFKMPMVLKITSIYDEVVTMTISSTPAEGTIVDASANFKILTKLSGYSSGSMCISLPNLVIYREKLDPYQNTLKPTTGSDWRQMALWSGTTNYVSTAVTGLNSHKAVWEISLSGYGGINIGRDVKLLKSYFKSINMSIRASSSIAASSIYWVINGDETNPMKLPALSTSWTQVSMLIANNSAIPSEITMVGFKNALNSQFTIYVDTMDLILQDGINASSIMAASSNYKVSEGANWQTSGLLIVTLIICLISTIFN</sequence>
<feature type="signal peptide" evidence="3">
    <location>
        <begin position="1"/>
        <end position="19"/>
    </location>
</feature>
<evidence type="ECO:0000256" key="1">
    <source>
        <dbReference type="ARBA" id="ARBA00022729"/>
    </source>
</evidence>
<evidence type="ECO:0000256" key="2">
    <source>
        <dbReference type="SAM" id="Phobius"/>
    </source>
</evidence>
<dbReference type="Proteomes" id="UP000006671">
    <property type="component" value="Unassembled WGS sequence"/>
</dbReference>
<dbReference type="VEuPathDB" id="AmoebaDB:NAEGRDRAFT_65364"/>
<dbReference type="AlphaFoldDB" id="D2V924"/>
<name>D2V924_NAEGR</name>
<keyword evidence="1 3" id="KW-0732">Signal</keyword>
<dbReference type="InParanoid" id="D2V924"/>
<feature type="transmembrane region" description="Helical" evidence="2">
    <location>
        <begin position="459"/>
        <end position="478"/>
    </location>
</feature>
<reference evidence="4 5" key="1">
    <citation type="journal article" date="2010" name="Cell">
        <title>The genome of Naegleria gruberi illuminates early eukaryotic versatility.</title>
        <authorList>
            <person name="Fritz-Laylin L.K."/>
            <person name="Prochnik S.E."/>
            <person name="Ginger M.L."/>
            <person name="Dacks J.B."/>
            <person name="Carpenter M.L."/>
            <person name="Field M.C."/>
            <person name="Kuo A."/>
            <person name="Paredez A."/>
            <person name="Chapman J."/>
            <person name="Pham J."/>
            <person name="Shu S."/>
            <person name="Neupane R."/>
            <person name="Cipriano M."/>
            <person name="Mancuso J."/>
            <person name="Tu H."/>
            <person name="Salamov A."/>
            <person name="Lindquist E."/>
            <person name="Shapiro H."/>
            <person name="Lucas S."/>
            <person name="Grigoriev I.V."/>
            <person name="Cande W.Z."/>
            <person name="Fulton C."/>
            <person name="Rokhsar D.S."/>
            <person name="Dawson S.C."/>
        </authorList>
    </citation>
    <scope>NUCLEOTIDE SEQUENCE [LARGE SCALE GENOMIC DNA]</scope>
    <source>
        <strain evidence="4 5">NEG-M</strain>
    </source>
</reference>
<dbReference type="InterPro" id="IPR036749">
    <property type="entry name" value="Expansin_CBD_sf"/>
</dbReference>
<keyword evidence="5" id="KW-1185">Reference proteome</keyword>
<proteinExistence type="predicted"/>
<dbReference type="CDD" id="cd22271">
    <property type="entry name" value="DPBB_EXP_N-like"/>
    <property type="match status" value="1"/>
</dbReference>
<evidence type="ECO:0000313" key="5">
    <source>
        <dbReference type="Proteomes" id="UP000006671"/>
    </source>
</evidence>
<dbReference type="KEGG" id="ngr:NAEGRDRAFT_65364"/>
<dbReference type="STRING" id="5762.D2V924"/>
<accession>D2V924</accession>
<dbReference type="OMA" id="RSTWYEA"/>
<dbReference type="RefSeq" id="XP_002679535.1">
    <property type="nucleotide sequence ID" value="XM_002679489.1"/>
</dbReference>
<keyword evidence="2" id="KW-1133">Transmembrane helix</keyword>